<name>A0A9P4IET8_9PEZI</name>
<comment type="caution">
    <text evidence="3">The sequence shown here is derived from an EMBL/GenBank/DDBJ whole genome shotgun (WGS) entry which is preliminary data.</text>
</comment>
<evidence type="ECO:0000256" key="1">
    <source>
        <dbReference type="SAM" id="MobiDB-lite"/>
    </source>
</evidence>
<dbReference type="PANTHER" id="PTHR38795:SF1">
    <property type="entry name" value="DUF6604 DOMAIN-CONTAINING PROTEIN"/>
    <property type="match status" value="1"/>
</dbReference>
<evidence type="ECO:0000313" key="4">
    <source>
        <dbReference type="Proteomes" id="UP000799772"/>
    </source>
</evidence>
<organism evidence="3 4">
    <name type="scientific">Rhizodiscina lignyota</name>
    <dbReference type="NCBI Taxonomy" id="1504668"/>
    <lineage>
        <taxon>Eukaryota</taxon>
        <taxon>Fungi</taxon>
        <taxon>Dikarya</taxon>
        <taxon>Ascomycota</taxon>
        <taxon>Pezizomycotina</taxon>
        <taxon>Dothideomycetes</taxon>
        <taxon>Pleosporomycetidae</taxon>
        <taxon>Aulographales</taxon>
        <taxon>Rhizodiscinaceae</taxon>
        <taxon>Rhizodiscina</taxon>
    </lineage>
</organism>
<evidence type="ECO:0000313" key="3">
    <source>
        <dbReference type="EMBL" id="KAF2097965.1"/>
    </source>
</evidence>
<dbReference type="InterPro" id="IPR046539">
    <property type="entry name" value="DUF6604"/>
</dbReference>
<sequence>MYRNTRTRGQRDTRSLALPSPCGIIFKLMASTTDFRRPIQYKAKNEKFVSWLRDQARKLKIKQPTGVSEENKSASLTTEQLKHLAADVAEALPQNTPIPPHVFYLLEGVIRDRKAAAQWHQELAPPFTSKTHASNKRHKYFIKVLEDILHALRKARGNEAARRQKKLKRDQDALLVNETTRPVRELQNMYEPLEVFSVSPEDTEPEVQPEDDKGDWDTEETDADDSNSNPIFDSKPADDDRFCAILSFFKDFARLRFFVRNTWTDYRRHKISLTNAATLTRLATLLAGDKVVELYESPHAFSGMNGVAEFLQKYLHPDATPLHLCKVPPELQPMSKDELFESHMFCYSSFKALLEVQDQVILAMDELRVREKFSMSAEELIAQRRSKLNPVVLKAHRDEYLMDVAMHVVGAISSASHRNEDLKELPNTLELLAPVMALLLNHRLIGVDFLSFVMFTLQGEVRKGIGHSSGAAYEDFKTNIHEIMRSVIAWNVPRIGLDKLLATMKSDFARTLRSFDFVPARLLYDITRYLPGKDSPGPQLSPEQMSGASHIEWLLKENPYLSGTFLKMNHWKCQDYGIEQANESLAVHVLVHLYVACRQLGILKKAWQLLDDLIEVQGEQYLFFGGLPTNAHESFVKFGLAFSMDLKTLKQGVGPDEIARLSLHGKVKRSYRHTDLERIAWDKCDSNGQNGWVHIFQLLKEDPEPDAEKNGKHQHQRPAPVSESEALKRVTMRLKRDEKSSSFDYIRLCARARQVLRLVDETPQIKNLVDGAIGRSRIPPAVFQHNEQARYVMNGFVVLKPAAGSYRYLEEVSDRISHVAQFDERLQEAGVSQDPRSYEEAEEMARSVLDAELAQK</sequence>
<feature type="region of interest" description="Disordered" evidence="1">
    <location>
        <begin position="195"/>
        <end position="234"/>
    </location>
</feature>
<reference evidence="3" key="1">
    <citation type="journal article" date="2020" name="Stud. Mycol.">
        <title>101 Dothideomycetes genomes: a test case for predicting lifestyles and emergence of pathogens.</title>
        <authorList>
            <person name="Haridas S."/>
            <person name="Albert R."/>
            <person name="Binder M."/>
            <person name="Bloem J."/>
            <person name="Labutti K."/>
            <person name="Salamov A."/>
            <person name="Andreopoulos B."/>
            <person name="Baker S."/>
            <person name="Barry K."/>
            <person name="Bills G."/>
            <person name="Bluhm B."/>
            <person name="Cannon C."/>
            <person name="Castanera R."/>
            <person name="Culley D."/>
            <person name="Daum C."/>
            <person name="Ezra D."/>
            <person name="Gonzalez J."/>
            <person name="Henrissat B."/>
            <person name="Kuo A."/>
            <person name="Liang C."/>
            <person name="Lipzen A."/>
            <person name="Lutzoni F."/>
            <person name="Magnuson J."/>
            <person name="Mondo S."/>
            <person name="Nolan M."/>
            <person name="Ohm R."/>
            <person name="Pangilinan J."/>
            <person name="Park H.-J."/>
            <person name="Ramirez L."/>
            <person name="Alfaro M."/>
            <person name="Sun H."/>
            <person name="Tritt A."/>
            <person name="Yoshinaga Y."/>
            <person name="Zwiers L.-H."/>
            <person name="Turgeon B."/>
            <person name="Goodwin S."/>
            <person name="Spatafora J."/>
            <person name="Crous P."/>
            <person name="Grigoriev I."/>
        </authorList>
    </citation>
    <scope>NUCLEOTIDE SEQUENCE</scope>
    <source>
        <strain evidence="3">CBS 133067</strain>
    </source>
</reference>
<dbReference type="OrthoDB" id="3640263at2759"/>
<dbReference type="AlphaFoldDB" id="A0A9P4IET8"/>
<dbReference type="EMBL" id="ML978127">
    <property type="protein sequence ID" value="KAF2097965.1"/>
    <property type="molecule type" value="Genomic_DNA"/>
</dbReference>
<feature type="domain" description="DUF6604" evidence="2">
    <location>
        <begin position="40"/>
        <end position="287"/>
    </location>
</feature>
<keyword evidence="4" id="KW-1185">Reference proteome</keyword>
<proteinExistence type="predicted"/>
<gene>
    <name evidence="3" type="ORF">NA57DRAFT_57137</name>
</gene>
<evidence type="ECO:0000259" key="2">
    <source>
        <dbReference type="Pfam" id="PF20253"/>
    </source>
</evidence>
<feature type="region of interest" description="Disordered" evidence="1">
    <location>
        <begin position="704"/>
        <end position="723"/>
    </location>
</feature>
<dbReference type="Pfam" id="PF20253">
    <property type="entry name" value="DUF6604"/>
    <property type="match status" value="1"/>
</dbReference>
<feature type="compositionally biased region" description="Acidic residues" evidence="1">
    <location>
        <begin position="201"/>
        <end position="225"/>
    </location>
</feature>
<dbReference type="PANTHER" id="PTHR38795">
    <property type="entry name" value="DUF6604 DOMAIN-CONTAINING PROTEIN"/>
    <property type="match status" value="1"/>
</dbReference>
<protein>
    <recommendedName>
        <fullName evidence="2">DUF6604 domain-containing protein</fullName>
    </recommendedName>
</protein>
<dbReference type="Proteomes" id="UP000799772">
    <property type="component" value="Unassembled WGS sequence"/>
</dbReference>
<accession>A0A9P4IET8</accession>